<dbReference type="InterPro" id="IPR053134">
    <property type="entry name" value="RNA-dir_DNA_polymerase"/>
</dbReference>
<dbReference type="InterPro" id="IPR000477">
    <property type="entry name" value="RT_dom"/>
</dbReference>
<feature type="non-terminal residue" evidence="2">
    <location>
        <position position="1"/>
    </location>
</feature>
<organism evidence="2 3">
    <name type="scientific">Mucuna pruriens</name>
    <name type="common">Velvet bean</name>
    <name type="synonym">Dolichos pruriens</name>
    <dbReference type="NCBI Taxonomy" id="157652"/>
    <lineage>
        <taxon>Eukaryota</taxon>
        <taxon>Viridiplantae</taxon>
        <taxon>Streptophyta</taxon>
        <taxon>Embryophyta</taxon>
        <taxon>Tracheophyta</taxon>
        <taxon>Spermatophyta</taxon>
        <taxon>Magnoliopsida</taxon>
        <taxon>eudicotyledons</taxon>
        <taxon>Gunneridae</taxon>
        <taxon>Pentapetalae</taxon>
        <taxon>rosids</taxon>
        <taxon>fabids</taxon>
        <taxon>Fabales</taxon>
        <taxon>Fabaceae</taxon>
        <taxon>Papilionoideae</taxon>
        <taxon>50 kb inversion clade</taxon>
        <taxon>NPAAA clade</taxon>
        <taxon>indigoferoid/millettioid clade</taxon>
        <taxon>Phaseoleae</taxon>
        <taxon>Mucuna</taxon>
    </lineage>
</organism>
<evidence type="ECO:0000313" key="3">
    <source>
        <dbReference type="Proteomes" id="UP000257109"/>
    </source>
</evidence>
<dbReference type="AlphaFoldDB" id="A0A371G479"/>
<dbReference type="PANTHER" id="PTHR24559">
    <property type="entry name" value="TRANSPOSON TY3-I GAG-POL POLYPROTEIN"/>
    <property type="match status" value="1"/>
</dbReference>
<dbReference type="Proteomes" id="UP000257109">
    <property type="component" value="Unassembled WGS sequence"/>
</dbReference>
<dbReference type="InterPro" id="IPR043502">
    <property type="entry name" value="DNA/RNA_pol_sf"/>
</dbReference>
<dbReference type="SUPFAM" id="SSF56672">
    <property type="entry name" value="DNA/RNA polymerases"/>
    <property type="match status" value="1"/>
</dbReference>
<dbReference type="EMBL" id="QJKJ01006809">
    <property type="protein sequence ID" value="RDX85379.1"/>
    <property type="molecule type" value="Genomic_DNA"/>
</dbReference>
<protein>
    <submittedName>
        <fullName evidence="2">Retrovirus-related Pol polyprotein from transposon 17.6</fullName>
    </submittedName>
</protein>
<proteinExistence type="predicted"/>
<dbReference type="Pfam" id="PF00078">
    <property type="entry name" value="RVT_1"/>
    <property type="match status" value="1"/>
</dbReference>
<evidence type="ECO:0000313" key="2">
    <source>
        <dbReference type="EMBL" id="RDX85379.1"/>
    </source>
</evidence>
<dbReference type="OrthoDB" id="101614at2759"/>
<comment type="caution">
    <text evidence="2">The sequence shown here is derived from an EMBL/GenBank/DDBJ whole genome shotgun (WGS) entry which is preliminary data.</text>
</comment>
<dbReference type="Gene3D" id="3.30.70.270">
    <property type="match status" value="2"/>
</dbReference>
<gene>
    <name evidence="2" type="primary">pol</name>
    <name evidence="2" type="ORF">CR513_33436</name>
</gene>
<feature type="domain" description="Reverse transcriptase" evidence="1">
    <location>
        <begin position="71"/>
        <end position="171"/>
    </location>
</feature>
<dbReference type="Gene3D" id="3.10.10.10">
    <property type="entry name" value="HIV Type 1 Reverse Transcriptase, subunit A, domain 1"/>
    <property type="match status" value="1"/>
</dbReference>
<reference evidence="2" key="1">
    <citation type="submission" date="2018-05" db="EMBL/GenBank/DDBJ databases">
        <title>Draft genome of Mucuna pruriens seed.</title>
        <authorList>
            <person name="Nnadi N.E."/>
            <person name="Vos R."/>
            <person name="Hasami M.H."/>
            <person name="Devisetty U.K."/>
            <person name="Aguiy J.C."/>
        </authorList>
    </citation>
    <scope>NUCLEOTIDE SEQUENCE [LARGE SCALE GENOMIC DNA]</scope>
    <source>
        <strain evidence="2">JCA_2017</strain>
    </source>
</reference>
<accession>A0A371G479</accession>
<dbReference type="PANTHER" id="PTHR24559:SF430">
    <property type="entry name" value="RNA-DIRECTED DNA POLYMERASE"/>
    <property type="match status" value="1"/>
</dbReference>
<dbReference type="CDD" id="cd01647">
    <property type="entry name" value="RT_LTR"/>
    <property type="match status" value="1"/>
</dbReference>
<evidence type="ECO:0000259" key="1">
    <source>
        <dbReference type="Pfam" id="PF00078"/>
    </source>
</evidence>
<name>A0A371G479_MUCPR</name>
<sequence length="251" mass="28641">MVETRRRKAKGGPRGNKEAICDQFHLGDTVSHIAGKCGDGQESQWEIAHVHRLYRLEQGMPKGPISLTQHRSYNQIKMHPRDEAKTAFITDVRAYFYKVMPFGLKNIGATYQRLVDKIFEGLIGGDVEVYVDDMVVKSSTAADHYRALGRVFQMLRRHQLKLNPEKCSFERGIKANPKKCQAIINMRSLRTVKEVQQLTGRITTLSRFLSRLAETIVPIFNTLKKGDSFVWMVESEGAFLRLKALLATPQY</sequence>
<dbReference type="InterPro" id="IPR043128">
    <property type="entry name" value="Rev_trsase/Diguanyl_cyclase"/>
</dbReference>
<keyword evidence="3" id="KW-1185">Reference proteome</keyword>